<dbReference type="Pfam" id="PF01261">
    <property type="entry name" value="AP_endonuc_2"/>
    <property type="match status" value="1"/>
</dbReference>
<dbReference type="InterPro" id="IPR019546">
    <property type="entry name" value="TAT_signal_bac_arc"/>
</dbReference>
<sequence length="335" mass="36273">MNDFRMNESPRRGPTSAAASSSSDTSRRSFLKLAAAAAALGPLSLASSLRSEETPSEQPQPTQFQIACMTLPYSQFPLQRALTGIKSAGYEYVAWGTSHQEGGGKDRTPVIAADAPGKTAAELGRRCRDLGLEPVLMFSGIYPEHKDAPTVLANRIRQAGAAGVPQVLTFGHTQGGNRELWIERFRKLAPIAADNNVTLVVKQHGGTTGTGEACAEITREVDHPNIMVNYDAGNVMDYLNLDPIPDIQKCAAEVRSFCIKDHRNWPKDQDCGPGLGEIDHYRLLHPVAFTGRAMPLACENIFAPLSARPTEPEGVDQLARRARLFLETVIAGLQA</sequence>
<dbReference type="PANTHER" id="PTHR12110:SF41">
    <property type="entry name" value="INOSOSE DEHYDRATASE"/>
    <property type="match status" value="1"/>
</dbReference>
<dbReference type="OrthoDB" id="261610at2"/>
<dbReference type="AlphaFoldDB" id="A0A518E023"/>
<feature type="region of interest" description="Disordered" evidence="1">
    <location>
        <begin position="1"/>
        <end position="25"/>
    </location>
</feature>
<dbReference type="Gene3D" id="3.20.20.150">
    <property type="entry name" value="Divalent-metal-dependent TIM barrel enzymes"/>
    <property type="match status" value="1"/>
</dbReference>
<name>A0A518E023_9BACT</name>
<feature type="domain" description="Xylose isomerase-like TIM barrel" evidence="2">
    <location>
        <begin position="85"/>
        <end position="299"/>
    </location>
</feature>
<dbReference type="EMBL" id="CP036433">
    <property type="protein sequence ID" value="QDU97434.1"/>
    <property type="molecule type" value="Genomic_DNA"/>
</dbReference>
<feature type="compositionally biased region" description="Basic and acidic residues" evidence="1">
    <location>
        <begin position="1"/>
        <end position="11"/>
    </location>
</feature>
<evidence type="ECO:0000313" key="3">
    <source>
        <dbReference type="EMBL" id="QDU97434.1"/>
    </source>
</evidence>
<evidence type="ECO:0000256" key="1">
    <source>
        <dbReference type="SAM" id="MobiDB-lite"/>
    </source>
</evidence>
<keyword evidence="3" id="KW-0413">Isomerase</keyword>
<dbReference type="InterPro" id="IPR050312">
    <property type="entry name" value="IolE/XylAMocC-like"/>
</dbReference>
<dbReference type="PROSITE" id="PS51318">
    <property type="entry name" value="TAT"/>
    <property type="match status" value="1"/>
</dbReference>
<dbReference type="PANTHER" id="PTHR12110">
    <property type="entry name" value="HYDROXYPYRUVATE ISOMERASE"/>
    <property type="match status" value="1"/>
</dbReference>
<dbReference type="InterPro" id="IPR006311">
    <property type="entry name" value="TAT_signal"/>
</dbReference>
<accession>A0A518E023</accession>
<dbReference type="NCBIfam" id="TIGR01409">
    <property type="entry name" value="TAT_signal_seq"/>
    <property type="match status" value="1"/>
</dbReference>
<keyword evidence="4" id="KW-1185">Reference proteome</keyword>
<dbReference type="GO" id="GO:0016853">
    <property type="term" value="F:isomerase activity"/>
    <property type="evidence" value="ECO:0007669"/>
    <property type="project" value="UniProtKB-KW"/>
</dbReference>
<evidence type="ECO:0000313" key="4">
    <source>
        <dbReference type="Proteomes" id="UP000317648"/>
    </source>
</evidence>
<gene>
    <name evidence="3" type="ORF">Pla8534_52820</name>
</gene>
<dbReference type="SUPFAM" id="SSF51658">
    <property type="entry name" value="Xylose isomerase-like"/>
    <property type="match status" value="1"/>
</dbReference>
<proteinExistence type="predicted"/>
<feature type="compositionally biased region" description="Low complexity" evidence="1">
    <location>
        <begin position="12"/>
        <end position="24"/>
    </location>
</feature>
<dbReference type="InterPro" id="IPR013022">
    <property type="entry name" value="Xyl_isomerase-like_TIM-brl"/>
</dbReference>
<evidence type="ECO:0000259" key="2">
    <source>
        <dbReference type="Pfam" id="PF01261"/>
    </source>
</evidence>
<protein>
    <submittedName>
        <fullName evidence="3">Xylose isomerase-like TIM barrel</fullName>
    </submittedName>
</protein>
<dbReference type="KEGG" id="lcre:Pla8534_52820"/>
<reference evidence="3 4" key="1">
    <citation type="submission" date="2019-02" db="EMBL/GenBank/DDBJ databases">
        <title>Deep-cultivation of Planctomycetes and their phenomic and genomic characterization uncovers novel biology.</title>
        <authorList>
            <person name="Wiegand S."/>
            <person name="Jogler M."/>
            <person name="Boedeker C."/>
            <person name="Pinto D."/>
            <person name="Vollmers J."/>
            <person name="Rivas-Marin E."/>
            <person name="Kohn T."/>
            <person name="Peeters S.H."/>
            <person name="Heuer A."/>
            <person name="Rast P."/>
            <person name="Oberbeckmann S."/>
            <person name="Bunk B."/>
            <person name="Jeske O."/>
            <person name="Meyerdierks A."/>
            <person name="Storesund J.E."/>
            <person name="Kallscheuer N."/>
            <person name="Luecker S."/>
            <person name="Lage O.M."/>
            <person name="Pohl T."/>
            <person name="Merkel B.J."/>
            <person name="Hornburger P."/>
            <person name="Mueller R.-W."/>
            <person name="Bruemmer F."/>
            <person name="Labrenz M."/>
            <person name="Spormann A.M."/>
            <person name="Op den Camp H."/>
            <person name="Overmann J."/>
            <person name="Amann R."/>
            <person name="Jetten M.S.M."/>
            <person name="Mascher T."/>
            <person name="Medema M.H."/>
            <person name="Devos D.P."/>
            <person name="Kaster A.-K."/>
            <person name="Ovreas L."/>
            <person name="Rohde M."/>
            <person name="Galperin M.Y."/>
            <person name="Jogler C."/>
        </authorList>
    </citation>
    <scope>NUCLEOTIDE SEQUENCE [LARGE SCALE GENOMIC DNA]</scope>
    <source>
        <strain evidence="3 4">Pla85_3_4</strain>
    </source>
</reference>
<organism evidence="3 4">
    <name type="scientific">Lignipirellula cremea</name>
    <dbReference type="NCBI Taxonomy" id="2528010"/>
    <lineage>
        <taxon>Bacteria</taxon>
        <taxon>Pseudomonadati</taxon>
        <taxon>Planctomycetota</taxon>
        <taxon>Planctomycetia</taxon>
        <taxon>Pirellulales</taxon>
        <taxon>Pirellulaceae</taxon>
        <taxon>Lignipirellula</taxon>
    </lineage>
</organism>
<dbReference type="Proteomes" id="UP000317648">
    <property type="component" value="Chromosome"/>
</dbReference>
<dbReference type="InterPro" id="IPR036237">
    <property type="entry name" value="Xyl_isomerase-like_sf"/>
</dbReference>